<dbReference type="InterPro" id="IPR051532">
    <property type="entry name" value="Ester_Hydrolysis_Enzymes"/>
</dbReference>
<dbReference type="EMBL" id="LSZP01000049">
    <property type="protein sequence ID" value="KXU34763.1"/>
    <property type="molecule type" value="Genomic_DNA"/>
</dbReference>
<feature type="domain" description="SGNH hydrolase-type esterase" evidence="1">
    <location>
        <begin position="54"/>
        <end position="218"/>
    </location>
</feature>
<dbReference type="PANTHER" id="PTHR30383:SF5">
    <property type="entry name" value="SGNH HYDROLASE-TYPE ESTERASE DOMAIN-CONTAINING PROTEIN"/>
    <property type="match status" value="1"/>
</dbReference>
<protein>
    <recommendedName>
        <fullName evidence="1">SGNH hydrolase-type esterase domain-containing protein</fullName>
    </recommendedName>
</protein>
<comment type="caution">
    <text evidence="2">The sequence shown here is derived from an EMBL/GenBank/DDBJ whole genome shotgun (WGS) entry which is preliminary data.</text>
</comment>
<dbReference type="SUPFAM" id="SSF52266">
    <property type="entry name" value="SGNH hydrolase"/>
    <property type="match status" value="1"/>
</dbReference>
<proteinExistence type="predicted"/>
<dbReference type="GO" id="GO:0004622">
    <property type="term" value="F:phosphatidylcholine lysophospholipase activity"/>
    <property type="evidence" value="ECO:0007669"/>
    <property type="project" value="TreeGrafter"/>
</dbReference>
<dbReference type="Proteomes" id="UP000071392">
    <property type="component" value="Unassembled WGS sequence"/>
</dbReference>
<dbReference type="OrthoDB" id="2513075at2"/>
<evidence type="ECO:0000313" key="3">
    <source>
        <dbReference type="Proteomes" id="UP000071392"/>
    </source>
</evidence>
<dbReference type="InterPro" id="IPR036514">
    <property type="entry name" value="SGNH_hydro_sf"/>
</dbReference>
<organism evidence="2 3">
    <name type="scientific">Cephaloticoccus capnophilus</name>
    <dbReference type="NCBI Taxonomy" id="1548208"/>
    <lineage>
        <taxon>Bacteria</taxon>
        <taxon>Pseudomonadati</taxon>
        <taxon>Verrucomicrobiota</taxon>
        <taxon>Opitutia</taxon>
        <taxon>Opitutales</taxon>
        <taxon>Opitutaceae</taxon>
        <taxon>Cephaloticoccus</taxon>
    </lineage>
</organism>
<keyword evidence="3" id="KW-1185">Reference proteome</keyword>
<reference evidence="2 3" key="1">
    <citation type="submission" date="2016-02" db="EMBL/GenBank/DDBJ databases">
        <authorList>
            <person name="Wen L."/>
            <person name="He K."/>
            <person name="Yang H."/>
        </authorList>
    </citation>
    <scope>NUCLEOTIDE SEQUENCE [LARGE SCALE GENOMIC DNA]</scope>
    <source>
        <strain evidence="2 3">CV41</strain>
    </source>
</reference>
<dbReference type="InterPro" id="IPR013830">
    <property type="entry name" value="SGNH_hydro"/>
</dbReference>
<sequence>MKTFVKLVLPSALLLPFADEGSAQVVNKYDIPDWANFAKYEEANQAAPEGAVVFMGDSVTEGWALEHPDFFKENGYLCRGISGQTTSQMLVRFRADVIALKPRAVVILAGINDIAQNTGYIAVENTFGNIVSMSEIALANGVRPILCAVPPAQSIPWNPKIEAPAELVIRLNGMLREYAETQGLPYVDYASALQDEHGGVSKSYAPDEIHPASEGYRVMETVVQPVIEKLTAPSAE</sequence>
<evidence type="ECO:0000313" key="2">
    <source>
        <dbReference type="EMBL" id="KXU34763.1"/>
    </source>
</evidence>
<dbReference type="AlphaFoldDB" id="A0A139SJR4"/>
<dbReference type="STRING" id="1548208.AXK12_06975"/>
<dbReference type="Pfam" id="PF13472">
    <property type="entry name" value="Lipase_GDSL_2"/>
    <property type="match status" value="1"/>
</dbReference>
<gene>
    <name evidence="2" type="ORF">AXK12_06975</name>
</gene>
<evidence type="ECO:0000259" key="1">
    <source>
        <dbReference type="Pfam" id="PF13472"/>
    </source>
</evidence>
<name>A0A139SJR4_9BACT</name>
<dbReference type="Gene3D" id="3.40.50.1110">
    <property type="entry name" value="SGNH hydrolase"/>
    <property type="match status" value="1"/>
</dbReference>
<accession>A0A139SJR4</accession>
<dbReference type="CDD" id="cd04501">
    <property type="entry name" value="SGNH_hydrolase_like_4"/>
    <property type="match status" value="1"/>
</dbReference>
<dbReference type="RefSeq" id="WP_068712737.1">
    <property type="nucleotide sequence ID" value="NZ_LSZP01000049.1"/>
</dbReference>
<dbReference type="PANTHER" id="PTHR30383">
    <property type="entry name" value="THIOESTERASE 1/PROTEASE 1/LYSOPHOSPHOLIPASE L1"/>
    <property type="match status" value="1"/>
</dbReference>